<comment type="similarity">
    <text evidence="8">Belongs to the TonB-dependent receptor family.</text>
</comment>
<keyword evidence="3 8" id="KW-1134">Transmembrane beta strand</keyword>
<evidence type="ECO:0000256" key="5">
    <source>
        <dbReference type="ARBA" id="ARBA00022729"/>
    </source>
</evidence>
<evidence type="ECO:0000313" key="11">
    <source>
        <dbReference type="Proteomes" id="UP000000483"/>
    </source>
</evidence>
<evidence type="ECO:0000256" key="1">
    <source>
        <dbReference type="ARBA" id="ARBA00004571"/>
    </source>
</evidence>
<name>F2NHH3_DESAR</name>
<reference evidence="11" key="2">
    <citation type="submission" date="2011-03" db="EMBL/GenBank/DDBJ databases">
        <title>The complete genome of Desulfobacca acetoxidans DSM 11109.</title>
        <authorList>
            <consortium name="US DOE Joint Genome Institute (JGI-PGF)"/>
            <person name="Lucas S."/>
            <person name="Copeland A."/>
            <person name="Lapidus A."/>
            <person name="Bruce D."/>
            <person name="Goodwin L."/>
            <person name="Pitluck S."/>
            <person name="Peters L."/>
            <person name="Kyrpides N."/>
            <person name="Mavromatis K."/>
            <person name="Ivanova N."/>
            <person name="Ovchinnikova G."/>
            <person name="Teshima H."/>
            <person name="Detter J.C."/>
            <person name="Han C."/>
            <person name="Land M."/>
            <person name="Hauser L."/>
            <person name="Markowitz V."/>
            <person name="Cheng J.-F."/>
            <person name="Hugenholtz P."/>
            <person name="Woyke T."/>
            <person name="Wu D."/>
            <person name="Spring S."/>
            <person name="Schueler E."/>
            <person name="Brambilla E."/>
            <person name="Klenk H.-P."/>
            <person name="Eisen J.A."/>
        </authorList>
    </citation>
    <scope>NUCLEOTIDE SEQUENCE [LARGE SCALE GENOMIC DNA]</scope>
    <source>
        <strain evidence="11">ATCC 700848 / DSM 11109 / ASRB2</strain>
    </source>
</reference>
<evidence type="ECO:0000256" key="7">
    <source>
        <dbReference type="ARBA" id="ARBA00023237"/>
    </source>
</evidence>
<keyword evidence="4 8" id="KW-0812">Transmembrane</keyword>
<dbReference type="EMBL" id="CP002629">
    <property type="protein sequence ID" value="AEB09089.1"/>
    <property type="molecule type" value="Genomic_DNA"/>
</dbReference>
<organism evidence="10 11">
    <name type="scientific">Desulfobacca acetoxidans (strain ATCC 700848 / DSM 11109 / ASRB2)</name>
    <dbReference type="NCBI Taxonomy" id="880072"/>
    <lineage>
        <taxon>Bacteria</taxon>
        <taxon>Pseudomonadati</taxon>
        <taxon>Thermodesulfobacteriota</taxon>
        <taxon>Desulfobaccia</taxon>
        <taxon>Desulfobaccales</taxon>
        <taxon>Desulfobaccaceae</taxon>
        <taxon>Desulfobacca</taxon>
    </lineage>
</organism>
<dbReference type="InterPro" id="IPR012910">
    <property type="entry name" value="Plug_dom"/>
</dbReference>
<evidence type="ECO:0000256" key="4">
    <source>
        <dbReference type="ARBA" id="ARBA00022692"/>
    </source>
</evidence>
<dbReference type="GO" id="GO:0044718">
    <property type="term" value="P:siderophore transmembrane transport"/>
    <property type="evidence" value="ECO:0007669"/>
    <property type="project" value="TreeGrafter"/>
</dbReference>
<dbReference type="GO" id="GO:0015344">
    <property type="term" value="F:siderophore uptake transmembrane transporter activity"/>
    <property type="evidence" value="ECO:0007669"/>
    <property type="project" value="TreeGrafter"/>
</dbReference>
<dbReference type="HOGENOM" id="CLU_008287_18_5_7"/>
<protein>
    <submittedName>
        <fullName evidence="10">TonB-dependent receptor plug</fullName>
    </submittedName>
</protein>
<dbReference type="PANTHER" id="PTHR30069">
    <property type="entry name" value="TONB-DEPENDENT OUTER MEMBRANE RECEPTOR"/>
    <property type="match status" value="1"/>
</dbReference>
<evidence type="ECO:0000259" key="9">
    <source>
        <dbReference type="Pfam" id="PF07715"/>
    </source>
</evidence>
<proteinExistence type="inferred from homology"/>
<dbReference type="InterPro" id="IPR036942">
    <property type="entry name" value="Beta-barrel_TonB_sf"/>
</dbReference>
<dbReference type="PROSITE" id="PS52016">
    <property type="entry name" value="TONB_DEPENDENT_REC_3"/>
    <property type="match status" value="1"/>
</dbReference>
<feature type="domain" description="TonB-dependent receptor plug" evidence="9">
    <location>
        <begin position="65"/>
        <end position="170"/>
    </location>
</feature>
<accession>F2NHH3</accession>
<evidence type="ECO:0000256" key="2">
    <source>
        <dbReference type="ARBA" id="ARBA00022448"/>
    </source>
</evidence>
<dbReference type="Pfam" id="PF07715">
    <property type="entry name" value="Plug"/>
    <property type="match status" value="1"/>
</dbReference>
<gene>
    <name evidence="10" type="ordered locus">Desac_1229</name>
</gene>
<dbReference type="SUPFAM" id="SSF56935">
    <property type="entry name" value="Porins"/>
    <property type="match status" value="1"/>
</dbReference>
<evidence type="ECO:0000256" key="8">
    <source>
        <dbReference type="PROSITE-ProRule" id="PRU01360"/>
    </source>
</evidence>
<dbReference type="Gene3D" id="2.40.170.20">
    <property type="entry name" value="TonB-dependent receptor, beta-barrel domain"/>
    <property type="match status" value="1"/>
</dbReference>
<keyword evidence="7 8" id="KW-0998">Cell outer membrane</keyword>
<evidence type="ECO:0000313" key="10">
    <source>
        <dbReference type="EMBL" id="AEB09089.1"/>
    </source>
</evidence>
<dbReference type="RefSeq" id="WP_013706201.1">
    <property type="nucleotide sequence ID" value="NC_015388.1"/>
</dbReference>
<dbReference type="InterPro" id="IPR037066">
    <property type="entry name" value="Plug_dom_sf"/>
</dbReference>
<evidence type="ECO:0000256" key="3">
    <source>
        <dbReference type="ARBA" id="ARBA00022452"/>
    </source>
</evidence>
<dbReference type="AlphaFoldDB" id="F2NHH3"/>
<dbReference type="GO" id="GO:0009279">
    <property type="term" value="C:cell outer membrane"/>
    <property type="evidence" value="ECO:0007669"/>
    <property type="project" value="UniProtKB-SubCell"/>
</dbReference>
<keyword evidence="6 8" id="KW-0472">Membrane</keyword>
<sequence length="740" mass="83268">MWRVNWAKIFGCVGLWLVLLSMLALGEETGSVESPPGQEEETRADKPVTVEELPQIEVHSFAEKAATSSVVTKEDISLGPYQNLPGYLEDQAGLDMTRRSLLGVKANQVSIRGFDEGRYQVYLNGRSWKGSGVKGGFFVDWATITTEDLERLEIIRGPLSAEYPNTLGGVITINTQRGTKEPKISLDTYWGSWATESYRFLTTGSYGPVQYALGVNYGNSDGYLRNNFIRDRGNFSGSFTYSFPWDLSLTGSARYFTQETGLIIYNWPDSPFYNPDYPESDADWLYGPYLNFLDQITGQNAQTKQWLGRTAGDNSYVRTQRYEFDLEGKQNFWYGAGEFHLFYCQATRSEHYYAMNNPNKLIASRGSWDEDTWGWNFKVRQTPGKVRLGFGLEGNYYGFGGVQYTDLDPNYFSPAVYLNYMTFPPTPRPIQGMRNAAKMHGGFVDASLPLTKYFELYLGLRYDNYDAADPGIKNSKGLRADFLSPKCTLTIRPTDTTEAYLSANYSSHFPNLTEWCAFWVGASVPTGQPVVSPEFGMQYEAGITQQLPWNSMLRIRSYYYDINDYIRQMFSSAFSPGGRVVYNLDLAKIRGVEVEGHIPLPYNLAAFANYTWQQTSTSPDPLGGGVQKLTEYPEHKANVGLKYKAPNGAEGKLSLRLVSHRKQYTVSGVSASNVVTGVTLRPMKGFFNINLEGRYPVVERYGVKTFAYCGVQNLTGEFYEESAGYPMPSATIYGGLQARY</sequence>
<keyword evidence="10" id="KW-0675">Receptor</keyword>
<dbReference type="KEGG" id="dao:Desac_1229"/>
<comment type="subcellular location">
    <subcellularLocation>
        <location evidence="1 8">Cell outer membrane</location>
        <topology evidence="1 8">Multi-pass membrane protein</topology>
    </subcellularLocation>
</comment>
<dbReference type="Gene3D" id="2.170.130.10">
    <property type="entry name" value="TonB-dependent receptor, plug domain"/>
    <property type="match status" value="1"/>
</dbReference>
<dbReference type="eggNOG" id="COG4771">
    <property type="taxonomic scope" value="Bacteria"/>
</dbReference>
<dbReference type="PANTHER" id="PTHR30069:SF29">
    <property type="entry name" value="HEMOGLOBIN AND HEMOGLOBIN-HAPTOGLOBIN-BINDING PROTEIN 1-RELATED"/>
    <property type="match status" value="1"/>
</dbReference>
<dbReference type="InterPro" id="IPR039426">
    <property type="entry name" value="TonB-dep_rcpt-like"/>
</dbReference>
<dbReference type="Proteomes" id="UP000000483">
    <property type="component" value="Chromosome"/>
</dbReference>
<dbReference type="STRING" id="880072.Desac_1229"/>
<keyword evidence="5" id="KW-0732">Signal</keyword>
<keyword evidence="2 8" id="KW-0813">Transport</keyword>
<keyword evidence="11" id="KW-1185">Reference proteome</keyword>
<evidence type="ECO:0000256" key="6">
    <source>
        <dbReference type="ARBA" id="ARBA00023136"/>
    </source>
</evidence>
<reference evidence="10 11" key="1">
    <citation type="journal article" date="2011" name="Stand. Genomic Sci.">
        <title>Complete genome sequence of the acetate-degrading sulfate reducer Desulfobacca acetoxidans type strain (ASRB2).</title>
        <authorList>
            <person name="Goker M."/>
            <person name="Teshima H."/>
            <person name="Lapidus A."/>
            <person name="Nolan M."/>
            <person name="Lucas S."/>
            <person name="Hammon N."/>
            <person name="Deshpande S."/>
            <person name="Cheng J.F."/>
            <person name="Tapia R."/>
            <person name="Han C."/>
            <person name="Goodwin L."/>
            <person name="Pitluck S."/>
            <person name="Huntemann M."/>
            <person name="Liolios K."/>
            <person name="Ivanova N."/>
            <person name="Pagani I."/>
            <person name="Mavromatis K."/>
            <person name="Ovchinikova G."/>
            <person name="Pati A."/>
            <person name="Chen A."/>
            <person name="Palaniappan K."/>
            <person name="Land M."/>
            <person name="Hauser L."/>
            <person name="Brambilla E.M."/>
            <person name="Rohde M."/>
            <person name="Spring S."/>
            <person name="Detter J.C."/>
            <person name="Woyke T."/>
            <person name="Bristow J."/>
            <person name="Eisen J.A."/>
            <person name="Markowitz V."/>
            <person name="Hugenholtz P."/>
            <person name="Kyrpides N.C."/>
            <person name="Klenk H.P."/>
        </authorList>
    </citation>
    <scope>NUCLEOTIDE SEQUENCE [LARGE SCALE GENOMIC DNA]</scope>
    <source>
        <strain evidence="11">ATCC 700848 / DSM 11109 / ASRB2</strain>
    </source>
</reference>